<dbReference type="Proteomes" id="UP000254777">
    <property type="component" value="Unassembled WGS sequence"/>
</dbReference>
<gene>
    <name evidence="1" type="ORF">NCTC11088_01474</name>
</gene>
<accession>A0A379DCF5</accession>
<reference evidence="1 2" key="1">
    <citation type="submission" date="2018-06" db="EMBL/GenBank/DDBJ databases">
        <authorList>
            <consortium name="Pathogen Informatics"/>
            <person name="Doyle S."/>
        </authorList>
    </citation>
    <scope>NUCLEOTIDE SEQUENCE [LARGE SCALE GENOMIC DNA]</scope>
    <source>
        <strain evidence="1 2">NCTC11088</strain>
    </source>
</reference>
<dbReference type="Pfam" id="PF19842">
    <property type="entry name" value="YqeC"/>
    <property type="match status" value="1"/>
</dbReference>
<evidence type="ECO:0000313" key="1">
    <source>
        <dbReference type="EMBL" id="SUB75676.1"/>
    </source>
</evidence>
<protein>
    <submittedName>
        <fullName evidence="1">Putative selenium-dependent hydroxylase accessory protein YqeC</fullName>
    </submittedName>
</protein>
<organism evidence="1 2">
    <name type="scientific">Peptoniphilus indolicus</name>
    <dbReference type="NCBI Taxonomy" id="33030"/>
    <lineage>
        <taxon>Bacteria</taxon>
        <taxon>Bacillati</taxon>
        <taxon>Bacillota</taxon>
        <taxon>Tissierellia</taxon>
        <taxon>Tissierellales</taxon>
        <taxon>Peptoniphilaceae</taxon>
        <taxon>Peptoniphilus</taxon>
    </lineage>
</organism>
<dbReference type="NCBIfam" id="TIGR03172">
    <property type="entry name" value="selenium cofactor biosynthesis protein YqeC"/>
    <property type="match status" value="1"/>
</dbReference>
<proteinExistence type="predicted"/>
<dbReference type="EMBL" id="UGTH01000001">
    <property type="protein sequence ID" value="SUB75676.1"/>
    <property type="molecule type" value="Genomic_DNA"/>
</dbReference>
<dbReference type="AlphaFoldDB" id="A0A379DCF5"/>
<sequence>MRGLSVHRGFGMYRKFEIQKNDVVSIVGSGGKTTLMFKLGRELKKMGKVLITTSTKIGIPTELEDDEICVENFDGNFNGINLVITGGESTDKKITSADYDYLKEILSKFDYVLIEADGSKQKPYKASRENEPVIYDITTKTIAVLPMMKYLNELNKDDIFNFKLFKDRFGRVVLDDSLILKMLSHREGIFKNSVGEKYLYLNRVEEDISKLEEEIGKLDIKLRR</sequence>
<name>A0A379DCF5_9FIRM</name>
<evidence type="ECO:0000313" key="2">
    <source>
        <dbReference type="Proteomes" id="UP000254777"/>
    </source>
</evidence>
<dbReference type="InterPro" id="IPR017587">
    <property type="entry name" value="YqeC"/>
</dbReference>